<feature type="chain" id="PRO_5021892997" evidence="4">
    <location>
        <begin position="22"/>
        <end position="331"/>
    </location>
</feature>
<keyword evidence="2 3" id="KW-0326">Glycosidase</keyword>
<evidence type="ECO:0000256" key="2">
    <source>
        <dbReference type="ARBA" id="ARBA00023295"/>
    </source>
</evidence>
<evidence type="ECO:0000313" key="6">
    <source>
        <dbReference type="EMBL" id="GEN58633.1"/>
    </source>
</evidence>
<gene>
    <name evidence="6" type="primary">egl</name>
    <name evidence="6" type="ORF">ANI02nite_05170</name>
</gene>
<dbReference type="Proteomes" id="UP000321635">
    <property type="component" value="Unassembled WGS sequence"/>
</dbReference>
<dbReference type="RefSeq" id="WP_084440303.1">
    <property type="nucleotide sequence ID" value="NZ_AUBI01000001.1"/>
</dbReference>
<sequence length="331" mass="36392">MKWRKLFHATAAILTALGAPAGGRAADRILSGVNLAGAEFSSGRVPGRYGWDYSFPKDEEIAYYTSKGMTLFRLPLLWERLQPNLSQDFDPAYLSRIQSAVSAIEGAGGEVILDIHNYGKYHGQMIGSPDVPVAGFVNLWTRLAAIFGKDGRVLFGLMNEPQLASAADWAQIEQQTVDAVRKSGAVNRILISGVNWDGAHNFAQVNGAALAGVHDEKRRLIFEAHQYFDADSSGRSDVCVAGDQVLPRLSSFADWLAEHHAKGLLGEFAVGRNAQCLDDLKTAMAYVNSRPNVWYGWTYWAGGSRWGEYMYTLEPTKDGADRPQMSVLTDR</sequence>
<dbReference type="STRING" id="1120919.GCA_000429165_00527"/>
<dbReference type="GO" id="GO:0004553">
    <property type="term" value="F:hydrolase activity, hydrolyzing O-glycosyl compounds"/>
    <property type="evidence" value="ECO:0007669"/>
    <property type="project" value="InterPro"/>
</dbReference>
<dbReference type="PANTHER" id="PTHR34142:SF1">
    <property type="entry name" value="GLYCOSIDE HYDROLASE FAMILY 5 DOMAIN-CONTAINING PROTEIN"/>
    <property type="match status" value="1"/>
</dbReference>
<evidence type="ECO:0000256" key="4">
    <source>
        <dbReference type="SAM" id="SignalP"/>
    </source>
</evidence>
<keyword evidence="1 3" id="KW-0378">Hydrolase</keyword>
<keyword evidence="7" id="KW-1185">Reference proteome</keyword>
<evidence type="ECO:0000313" key="7">
    <source>
        <dbReference type="Proteomes" id="UP000321635"/>
    </source>
</evidence>
<reference evidence="6 7" key="1">
    <citation type="submission" date="2019-07" db="EMBL/GenBank/DDBJ databases">
        <title>Whole genome shotgun sequence of Acetobacter nitrogenifigens NBRC 105050.</title>
        <authorList>
            <person name="Hosoyama A."/>
            <person name="Uohara A."/>
            <person name="Ohji S."/>
            <person name="Ichikawa N."/>
        </authorList>
    </citation>
    <scope>NUCLEOTIDE SEQUENCE [LARGE SCALE GENOMIC DNA]</scope>
    <source>
        <strain evidence="6 7">NBRC 105050</strain>
    </source>
</reference>
<dbReference type="Gene3D" id="3.20.20.80">
    <property type="entry name" value="Glycosidases"/>
    <property type="match status" value="1"/>
</dbReference>
<dbReference type="AlphaFoldDB" id="A0A511X6Q2"/>
<dbReference type="SUPFAM" id="SSF51445">
    <property type="entry name" value="(Trans)glycosidases"/>
    <property type="match status" value="1"/>
</dbReference>
<dbReference type="EMBL" id="BJYF01000001">
    <property type="protein sequence ID" value="GEN58633.1"/>
    <property type="molecule type" value="Genomic_DNA"/>
</dbReference>
<dbReference type="InterPro" id="IPR017853">
    <property type="entry name" value="GH"/>
</dbReference>
<feature type="signal peptide" evidence="4">
    <location>
        <begin position="1"/>
        <end position="21"/>
    </location>
</feature>
<proteinExistence type="inferred from homology"/>
<accession>A0A511X6Q2</accession>
<evidence type="ECO:0000256" key="3">
    <source>
        <dbReference type="RuleBase" id="RU361153"/>
    </source>
</evidence>
<comment type="similarity">
    <text evidence="3">Belongs to the glycosyl hydrolase 5 (cellulase A) family.</text>
</comment>
<feature type="domain" description="Glycoside hydrolase family 5" evidence="5">
    <location>
        <begin position="36"/>
        <end position="301"/>
    </location>
</feature>
<protein>
    <submittedName>
        <fullName evidence="6">Cellulase</fullName>
    </submittedName>
</protein>
<dbReference type="PANTHER" id="PTHR34142">
    <property type="entry name" value="ENDO-BETA-1,4-GLUCANASE A"/>
    <property type="match status" value="1"/>
</dbReference>
<organism evidence="6 7">
    <name type="scientific">Acetobacter nitrogenifigens DSM 23921 = NBRC 105050</name>
    <dbReference type="NCBI Taxonomy" id="1120919"/>
    <lineage>
        <taxon>Bacteria</taxon>
        <taxon>Pseudomonadati</taxon>
        <taxon>Pseudomonadota</taxon>
        <taxon>Alphaproteobacteria</taxon>
        <taxon>Acetobacterales</taxon>
        <taxon>Acetobacteraceae</taxon>
        <taxon>Acetobacter</taxon>
    </lineage>
</organism>
<keyword evidence="4" id="KW-0732">Signal</keyword>
<name>A0A511X6Q2_9PROT</name>
<comment type="caution">
    <text evidence="6">The sequence shown here is derived from an EMBL/GenBank/DDBJ whole genome shotgun (WGS) entry which is preliminary data.</text>
</comment>
<dbReference type="InterPro" id="IPR001547">
    <property type="entry name" value="Glyco_hydro_5"/>
</dbReference>
<dbReference type="GO" id="GO:0009251">
    <property type="term" value="P:glucan catabolic process"/>
    <property type="evidence" value="ECO:0007669"/>
    <property type="project" value="TreeGrafter"/>
</dbReference>
<evidence type="ECO:0000256" key="1">
    <source>
        <dbReference type="ARBA" id="ARBA00022801"/>
    </source>
</evidence>
<dbReference type="OrthoDB" id="6769681at2"/>
<evidence type="ECO:0000259" key="5">
    <source>
        <dbReference type="Pfam" id="PF00150"/>
    </source>
</evidence>
<dbReference type="Pfam" id="PF00150">
    <property type="entry name" value="Cellulase"/>
    <property type="match status" value="1"/>
</dbReference>